<proteinExistence type="predicted"/>
<accession>A0A6G1QEE8</accession>
<organism evidence="1 2">
    <name type="scientific">Channa argus</name>
    <name type="common">Northern snakehead</name>
    <name type="synonym">Ophicephalus argus</name>
    <dbReference type="NCBI Taxonomy" id="215402"/>
    <lineage>
        <taxon>Eukaryota</taxon>
        <taxon>Metazoa</taxon>
        <taxon>Chordata</taxon>
        <taxon>Craniata</taxon>
        <taxon>Vertebrata</taxon>
        <taxon>Euteleostomi</taxon>
        <taxon>Actinopterygii</taxon>
        <taxon>Neopterygii</taxon>
        <taxon>Teleostei</taxon>
        <taxon>Neoteleostei</taxon>
        <taxon>Acanthomorphata</taxon>
        <taxon>Anabantaria</taxon>
        <taxon>Anabantiformes</taxon>
        <taxon>Channoidei</taxon>
        <taxon>Channidae</taxon>
        <taxon>Channa</taxon>
    </lineage>
</organism>
<keyword evidence="2" id="KW-1185">Reference proteome</keyword>
<gene>
    <name evidence="1" type="ORF">EXN66_Car016719</name>
</gene>
<evidence type="ECO:0000313" key="2">
    <source>
        <dbReference type="Proteomes" id="UP000503349"/>
    </source>
</evidence>
<dbReference type="AlphaFoldDB" id="A0A6G1QEE8"/>
<protein>
    <submittedName>
        <fullName evidence="1">Uncharacterized protein</fullName>
    </submittedName>
</protein>
<name>A0A6G1QEE8_CHAAH</name>
<sequence length="141" mass="15898">MVRGLGWPLHNTHFVGLEQRLCSFTSVSGVIVLFKQPFQGHVLFSIRHHDLFNYLDICKLIHDPWYAINTPNTIVGETCSYHDAPPCFTVFTVYCGLNSEFGGHLTNCLALGPKKNNFTLISPQNVPPFLFSPVDVFFGRL</sequence>
<dbReference type="Proteomes" id="UP000503349">
    <property type="component" value="Chromosome 16"/>
</dbReference>
<reference evidence="2" key="2">
    <citation type="submission" date="2019-02" db="EMBL/GenBank/DDBJ databases">
        <title>Opniocepnalus argus Var Kimnra genome.</title>
        <authorList>
            <person name="Zhou C."/>
            <person name="Xiao S."/>
        </authorList>
    </citation>
    <scope>NUCLEOTIDE SEQUENCE [LARGE SCALE GENOMIC DNA]</scope>
</reference>
<reference evidence="1 2" key="1">
    <citation type="submission" date="2019-02" db="EMBL/GenBank/DDBJ databases">
        <title>Opniocepnalus argus genome.</title>
        <authorList>
            <person name="Zhou C."/>
            <person name="Xiao S."/>
        </authorList>
    </citation>
    <scope>NUCLEOTIDE SEQUENCE [LARGE SCALE GENOMIC DNA]</scope>
    <source>
        <strain evidence="1">OARG1902GOOAL</strain>
        <tissue evidence="1">Muscle</tissue>
    </source>
</reference>
<evidence type="ECO:0000313" key="1">
    <source>
        <dbReference type="EMBL" id="KAF3701031.1"/>
    </source>
</evidence>
<dbReference type="EMBL" id="CM015727">
    <property type="protein sequence ID" value="KAF3701031.1"/>
    <property type="molecule type" value="Genomic_DNA"/>
</dbReference>